<keyword evidence="1" id="KW-0472">Membrane</keyword>
<protein>
    <submittedName>
        <fullName evidence="3">Uncharacterized protein</fullName>
    </submittedName>
</protein>
<keyword evidence="1" id="KW-1133">Transmembrane helix</keyword>
<accession>A0A238TBS9</accession>
<dbReference type="EMBL" id="FXUV02000017">
    <property type="protein sequence ID" value="SNB63159.1"/>
    <property type="molecule type" value="Genomic_DNA"/>
</dbReference>
<keyword evidence="4" id="KW-1185">Reference proteome</keyword>
<dbReference type="AlphaFoldDB" id="A0A238TBS9"/>
<dbReference type="OrthoDB" id="8614089at2"/>
<reference evidence="3 4" key="2">
    <citation type="submission" date="2017-06" db="EMBL/GenBank/DDBJ databases">
        <authorList>
            <person name="Kim H.J."/>
            <person name="Triplett B.A."/>
        </authorList>
    </citation>
    <scope>NUCLEOTIDE SEQUENCE [LARGE SCALE GENOMIC DNA]</scope>
    <source>
        <strain evidence="3">Kingella_eburonensis</strain>
    </source>
</reference>
<dbReference type="Proteomes" id="UP000215450">
    <property type="component" value="Unassembled WGS sequence"/>
</dbReference>
<keyword evidence="1" id="KW-0812">Transmembrane</keyword>
<evidence type="ECO:0000313" key="4">
    <source>
        <dbReference type="Proteomes" id="UP000215450"/>
    </source>
</evidence>
<feature type="transmembrane region" description="Helical" evidence="1">
    <location>
        <begin position="98"/>
        <end position="122"/>
    </location>
</feature>
<dbReference type="EMBL" id="FXUV01000015">
    <property type="protein sequence ID" value="SMQ12109.1"/>
    <property type="molecule type" value="Genomic_DNA"/>
</dbReference>
<feature type="transmembrane region" description="Helical" evidence="1">
    <location>
        <begin position="27"/>
        <end position="44"/>
    </location>
</feature>
<name>A0A238TBS9_9NEIS</name>
<sequence length="215" mass="25166">MKLELNWRAIIATSLFFGFLIFHQYFWLFWIGSFLFSIVITVLQRHQISQIIKDNVFFGFATTLLSMMAYFFAKVSAIHHFNAKYGIFAEYLNHAATAWAGFIGTIFLISIPCFLLAIYFFVQSAKKRQLKELVKGMELIVHTASCLWICLWLPPVYQFAEKHDKILLLLDAYEYSDCQAPKNRLAIRRDDKTCYLIVTKEFLEIELQPYSSKKP</sequence>
<evidence type="ECO:0000256" key="1">
    <source>
        <dbReference type="SAM" id="Phobius"/>
    </source>
</evidence>
<evidence type="ECO:0000313" key="3">
    <source>
        <dbReference type="EMBL" id="SNB63159.1"/>
    </source>
</evidence>
<proteinExistence type="predicted"/>
<feature type="transmembrane region" description="Helical" evidence="1">
    <location>
        <begin position="5"/>
        <end position="21"/>
    </location>
</feature>
<dbReference type="RefSeq" id="WP_143452788.1">
    <property type="nucleotide sequence ID" value="NZ_FXUV02000017.1"/>
</dbReference>
<gene>
    <name evidence="3" type="ORF">KEBURONENSIS_01042</name>
    <name evidence="2" type="ORF">KEBURONENSIS_01118</name>
</gene>
<feature type="transmembrane region" description="Helical" evidence="1">
    <location>
        <begin position="56"/>
        <end position="78"/>
    </location>
</feature>
<organism evidence="3 4">
    <name type="scientific">Kingella negevensis</name>
    <dbReference type="NCBI Taxonomy" id="1522312"/>
    <lineage>
        <taxon>Bacteria</taxon>
        <taxon>Pseudomonadati</taxon>
        <taxon>Pseudomonadota</taxon>
        <taxon>Betaproteobacteria</taxon>
        <taxon>Neisseriales</taxon>
        <taxon>Neisseriaceae</taxon>
        <taxon>Kingella</taxon>
    </lineage>
</organism>
<reference evidence="2" key="1">
    <citation type="submission" date="2017-05" db="EMBL/GenBank/DDBJ databases">
        <authorList>
            <person name="Song R."/>
            <person name="Chenine A.L."/>
            <person name="Ruprecht R.M."/>
        </authorList>
    </citation>
    <scope>NUCLEOTIDE SEQUENCE</scope>
    <source>
        <strain evidence="2">Kingella_eburonensis</strain>
    </source>
</reference>
<evidence type="ECO:0000313" key="2">
    <source>
        <dbReference type="EMBL" id="SMQ12109.1"/>
    </source>
</evidence>